<keyword evidence="3" id="KW-1185">Reference proteome</keyword>
<name>A0AAD6J0Q0_DREDA</name>
<dbReference type="Pfam" id="PF11915">
    <property type="entry name" value="DUF3433"/>
    <property type="match status" value="1"/>
</dbReference>
<dbReference type="Proteomes" id="UP001221413">
    <property type="component" value="Unassembled WGS sequence"/>
</dbReference>
<accession>A0AAD6J0Q0</accession>
<evidence type="ECO:0000313" key="2">
    <source>
        <dbReference type="EMBL" id="KAJ6261469.1"/>
    </source>
</evidence>
<dbReference type="EMBL" id="JAQGDS010000004">
    <property type="protein sequence ID" value="KAJ6261469.1"/>
    <property type="molecule type" value="Genomic_DNA"/>
</dbReference>
<dbReference type="InterPro" id="IPR021840">
    <property type="entry name" value="DUF3433"/>
</dbReference>
<proteinExistence type="predicted"/>
<reference evidence="2" key="1">
    <citation type="submission" date="2023-01" db="EMBL/GenBank/DDBJ databases">
        <title>The chitinases involved in constricting ring structure development in the nematode-trapping fungus Drechslerella dactyloides.</title>
        <authorList>
            <person name="Wang R."/>
            <person name="Zhang L."/>
            <person name="Tang P."/>
            <person name="Li S."/>
            <person name="Liang L."/>
        </authorList>
    </citation>
    <scope>NUCLEOTIDE SEQUENCE</scope>
    <source>
        <strain evidence="2">YMF1.00031</strain>
    </source>
</reference>
<protein>
    <submittedName>
        <fullName evidence="2">Uncharacterized protein</fullName>
    </submittedName>
</protein>
<feature type="transmembrane region" description="Helical" evidence="1">
    <location>
        <begin position="1063"/>
        <end position="1084"/>
    </location>
</feature>
<sequence>MYARSKVGARVLHQLLSWVPAWHRLKPLRQQEPGGPAQRVVKVVKPLPRPPLQKWSLKNLSGFGATRIENHEIPSWKPFTLRIPYLIFLIILTVLFIVAIELLFRKSQRDGTLTFAVGDGLNGWQIFVSQYMGTVASVIFAILLSLVDLDAKRLEPWFELSKPEGAAAKNSILLCYPFDFLAFVPFKAAKRGHWSVFYIGTATVLVFWFITPLQSSLIATVQQQVVIPSLFRVTQKLQKISSERADITSFTYTAYSISWLNATPPAYSTKQEATLPFEPLSSSEFGIGTQLWTGNTTAYYVDLECNEATQNRIVTDYILPNGKNKTTMLFHDRETNCTFQHDGFLTSLNGDASIWRPYYAQLIGYKPGANSNYYLNTSTCQLDVDPHMFLLIVSYQESINDTATVDAIYCKLRYQSSAAETVVDADSKLVHNVTYLGTPKDLTIDQFDASLFETVLSGGGVGIRQNNGGPFSSVPFHSAKTREVNAMLANSDWDFESSVLGYMFAIDSDLRKYLKTDFLASTITKAYKLLFTTYVSTQLMVPNDVPTQGEILFSTDTVVVPEVFTRILEGLLGAVVVLLVCFLVSSTRRRTGLAYDPASLAGTMALVANEPRLLEKFKPLDGTSTSEEVNQTLSRESVRFKLDSQRGHYQLSTSPNPIHTTTQSTATALSTNVLAIAFGALFDPATVLLFRPSAATNSFDISLQALPFPFDHGLSNDSLVPKDRFAVGRHDHYYTLYANFTSGTPLPAWTTPEQFFFPIRVSGDQKSNSSDLFQAETVGLSASLACEAIEVPMSLGNNTLRSTVQSIVKLLVKATAFENSGPTCELSTNFQIQQASNIDFPGNINLGYTGPLSMEAYPKLQATSNTTNENGICGGLVPVIFSRTHTVKDTSLFRPSSFEYKAIVCRPRLNVSRYDITFDASHQIVSAKPTNSTADETKQLFSGRVSETQLWGNVRAFLQSDSRSQASIDADDWLTFSNNSLPTEWIDAILQKISNSTTAFEPRTPIQDINMEAIGEDLSKAYGRVFAVILGLYHEQMFAQDNTPVQQQAATITPNLRVQMSSAMFSLVIVLLSWYLMLAVYFYLFRVARLFQRLPTSLASEIQLFHKSSVLDDVRGTELLTSQQRKAHLSRLNQRYGYGHFIGRDNVLRVGIEREPLLSHPTEEEVRNNGLGRIGLKIEKLISKLSK</sequence>
<dbReference type="AlphaFoldDB" id="A0AAD6J0Q0"/>
<evidence type="ECO:0000313" key="3">
    <source>
        <dbReference type="Proteomes" id="UP001221413"/>
    </source>
</evidence>
<evidence type="ECO:0000256" key="1">
    <source>
        <dbReference type="SAM" id="Phobius"/>
    </source>
</evidence>
<keyword evidence="1" id="KW-0472">Membrane</keyword>
<keyword evidence="1" id="KW-0812">Transmembrane</keyword>
<organism evidence="2 3">
    <name type="scientific">Drechslerella dactyloides</name>
    <name type="common">Nematode-trapping fungus</name>
    <name type="synonym">Arthrobotrys dactyloides</name>
    <dbReference type="NCBI Taxonomy" id="74499"/>
    <lineage>
        <taxon>Eukaryota</taxon>
        <taxon>Fungi</taxon>
        <taxon>Dikarya</taxon>
        <taxon>Ascomycota</taxon>
        <taxon>Pezizomycotina</taxon>
        <taxon>Orbiliomycetes</taxon>
        <taxon>Orbiliales</taxon>
        <taxon>Orbiliaceae</taxon>
        <taxon>Drechslerella</taxon>
    </lineage>
</organism>
<comment type="caution">
    <text evidence="2">The sequence shown here is derived from an EMBL/GenBank/DDBJ whole genome shotgun (WGS) entry which is preliminary data.</text>
</comment>
<feature type="transmembrane region" description="Helical" evidence="1">
    <location>
        <begin position="83"/>
        <end position="104"/>
    </location>
</feature>
<keyword evidence="1" id="KW-1133">Transmembrane helix</keyword>
<gene>
    <name evidence="2" type="ORF">Dda_4139</name>
</gene>
<feature type="transmembrane region" description="Helical" evidence="1">
    <location>
        <begin position="124"/>
        <end position="147"/>
    </location>
</feature>
<dbReference type="PANTHER" id="PTHR37544:SF3">
    <property type="entry name" value="SPRAY"/>
    <property type="match status" value="1"/>
</dbReference>
<dbReference type="PANTHER" id="PTHR37544">
    <property type="entry name" value="SPRAY-RELATED"/>
    <property type="match status" value="1"/>
</dbReference>
<feature type="transmembrane region" description="Helical" evidence="1">
    <location>
        <begin position="192"/>
        <end position="210"/>
    </location>
</feature>